<dbReference type="GO" id="GO:0004674">
    <property type="term" value="F:protein serine/threonine kinase activity"/>
    <property type="evidence" value="ECO:0007669"/>
    <property type="project" value="UniProtKB-KW"/>
</dbReference>
<dbReference type="Proteomes" id="UP000885779">
    <property type="component" value="Unassembled WGS sequence"/>
</dbReference>
<comment type="caution">
    <text evidence="8">The sequence shown here is derived from an EMBL/GenBank/DDBJ whole genome shotgun (WGS) entry which is preliminary data.</text>
</comment>
<protein>
    <recommendedName>
        <fullName evidence="1">non-specific serine/threonine protein kinase</fullName>
        <ecNumber evidence="1">2.7.11.1</ecNumber>
    </recommendedName>
</protein>
<organism evidence="8">
    <name type="scientific">Caldithrix abyssi</name>
    <dbReference type="NCBI Taxonomy" id="187145"/>
    <lineage>
        <taxon>Bacteria</taxon>
        <taxon>Pseudomonadati</taxon>
        <taxon>Calditrichota</taxon>
        <taxon>Calditrichia</taxon>
        <taxon>Calditrichales</taxon>
        <taxon>Calditrichaceae</taxon>
        <taxon>Caldithrix</taxon>
    </lineage>
</organism>
<evidence type="ECO:0000256" key="2">
    <source>
        <dbReference type="ARBA" id="ARBA00022527"/>
    </source>
</evidence>
<dbReference type="GO" id="GO:0005524">
    <property type="term" value="F:ATP binding"/>
    <property type="evidence" value="ECO:0007669"/>
    <property type="project" value="UniProtKB-KW"/>
</dbReference>
<dbReference type="SMART" id="SM00220">
    <property type="entry name" value="S_TKc"/>
    <property type="match status" value="1"/>
</dbReference>
<dbReference type="CDD" id="cd14014">
    <property type="entry name" value="STKc_PknB_like"/>
    <property type="match status" value="1"/>
</dbReference>
<keyword evidence="2" id="KW-0723">Serine/threonine-protein kinase</keyword>
<sequence>MADIKANDYISDYKILSKYSEGGMALIYKALQPSLKRTVIIKKLKDPNREIIRRFKKEALISASFHQENLVAIYDFLYIDRAYYLVMEFVDGEDLRTVIDHTAPLPAYLAALIVLGIARGLEYTHARNIIHRDIKPSNILISYGGDVKLIDFGVAKDDISTRLTMTGMIVGTPAYMSPEQANGDPLSARSDLFSLGILLYEMLTGVKPFYGENNTEILAKIVRNRYVPPERINPRIPFRLRRIIKKALRKDPARRYRNATELIHDLELFIPWQLRSRRKEQLADFLSRMDKTKTNTFSENINLSLYSGRRLWTWRLLRGAVAAAALYLIGFLSWQFRDHQLGYLNVLTEEKAATVKLDGRQPLSLSAASAVIGPLRRGPHRVEISDSSGQRFFITTAHIPAADTLRLRARFTQLDAPVRISVSTFPPAAEVFVDGYPVGYSPLYNLPVEPGSHIIAVKKDGYREISDSHRLAPAKAYSLHYPLQPEDKAQENR</sequence>
<dbReference type="EC" id="2.7.11.1" evidence="1"/>
<dbReference type="EMBL" id="DRQG01000078">
    <property type="protein sequence ID" value="HGY55678.1"/>
    <property type="molecule type" value="Genomic_DNA"/>
</dbReference>
<evidence type="ECO:0000256" key="6">
    <source>
        <dbReference type="ARBA" id="ARBA00022840"/>
    </source>
</evidence>
<dbReference type="AlphaFoldDB" id="A0A7V4U134"/>
<evidence type="ECO:0000313" key="8">
    <source>
        <dbReference type="EMBL" id="HGY55678.1"/>
    </source>
</evidence>
<dbReference type="InterPro" id="IPR008271">
    <property type="entry name" value="Ser/Thr_kinase_AS"/>
</dbReference>
<dbReference type="InterPro" id="IPR013229">
    <property type="entry name" value="PEGA"/>
</dbReference>
<dbReference type="PROSITE" id="PS00108">
    <property type="entry name" value="PROTEIN_KINASE_ST"/>
    <property type="match status" value="1"/>
</dbReference>
<dbReference type="Gene3D" id="3.30.200.20">
    <property type="entry name" value="Phosphorylase Kinase, domain 1"/>
    <property type="match status" value="1"/>
</dbReference>
<proteinExistence type="predicted"/>
<evidence type="ECO:0000256" key="4">
    <source>
        <dbReference type="ARBA" id="ARBA00022741"/>
    </source>
</evidence>
<dbReference type="FunFam" id="1.10.510.10:FF:000021">
    <property type="entry name" value="Serine/threonine protein kinase"/>
    <property type="match status" value="1"/>
</dbReference>
<dbReference type="InterPro" id="IPR011009">
    <property type="entry name" value="Kinase-like_dom_sf"/>
</dbReference>
<reference evidence="8" key="1">
    <citation type="journal article" date="2020" name="mSystems">
        <title>Genome- and Community-Level Interaction Insights into Carbon Utilization and Element Cycling Functions of Hydrothermarchaeota in Hydrothermal Sediment.</title>
        <authorList>
            <person name="Zhou Z."/>
            <person name="Liu Y."/>
            <person name="Xu W."/>
            <person name="Pan J."/>
            <person name="Luo Z.H."/>
            <person name="Li M."/>
        </authorList>
    </citation>
    <scope>NUCLEOTIDE SEQUENCE [LARGE SCALE GENOMIC DNA]</scope>
    <source>
        <strain evidence="8">HyVt-577</strain>
    </source>
</reference>
<evidence type="ECO:0000256" key="5">
    <source>
        <dbReference type="ARBA" id="ARBA00022777"/>
    </source>
</evidence>
<feature type="domain" description="Protein kinase" evidence="7">
    <location>
        <begin position="13"/>
        <end position="270"/>
    </location>
</feature>
<dbReference type="PROSITE" id="PS50011">
    <property type="entry name" value="PROTEIN_KINASE_DOM"/>
    <property type="match status" value="1"/>
</dbReference>
<keyword evidence="4" id="KW-0547">Nucleotide-binding</keyword>
<evidence type="ECO:0000256" key="1">
    <source>
        <dbReference type="ARBA" id="ARBA00012513"/>
    </source>
</evidence>
<gene>
    <name evidence="8" type="ORF">ENK44_08260</name>
</gene>
<name>A0A7V4U134_CALAY</name>
<dbReference type="PANTHER" id="PTHR43289:SF6">
    <property type="entry name" value="SERINE_THREONINE-PROTEIN KINASE NEKL-3"/>
    <property type="match status" value="1"/>
</dbReference>
<dbReference type="SUPFAM" id="SSF56112">
    <property type="entry name" value="Protein kinase-like (PK-like)"/>
    <property type="match status" value="1"/>
</dbReference>
<dbReference type="Pfam" id="PF00069">
    <property type="entry name" value="Pkinase"/>
    <property type="match status" value="1"/>
</dbReference>
<dbReference type="Pfam" id="PF08308">
    <property type="entry name" value="PEGA"/>
    <property type="match status" value="1"/>
</dbReference>
<dbReference type="InterPro" id="IPR000719">
    <property type="entry name" value="Prot_kinase_dom"/>
</dbReference>
<keyword evidence="3" id="KW-0808">Transferase</keyword>
<dbReference type="Gene3D" id="1.10.510.10">
    <property type="entry name" value="Transferase(Phosphotransferase) domain 1"/>
    <property type="match status" value="1"/>
</dbReference>
<keyword evidence="6" id="KW-0067">ATP-binding</keyword>
<evidence type="ECO:0000256" key="3">
    <source>
        <dbReference type="ARBA" id="ARBA00022679"/>
    </source>
</evidence>
<accession>A0A7V4U134</accession>
<dbReference type="PANTHER" id="PTHR43289">
    <property type="entry name" value="MITOGEN-ACTIVATED PROTEIN KINASE KINASE KINASE 20-RELATED"/>
    <property type="match status" value="1"/>
</dbReference>
<evidence type="ECO:0000259" key="7">
    <source>
        <dbReference type="PROSITE" id="PS50011"/>
    </source>
</evidence>
<keyword evidence="5" id="KW-0418">Kinase</keyword>